<dbReference type="OrthoDB" id="47494at2759"/>
<evidence type="ECO:0000313" key="7">
    <source>
        <dbReference type="Proteomes" id="UP000249619"/>
    </source>
</evidence>
<dbReference type="AlphaFoldDB" id="A0A364MSL3"/>
<dbReference type="Proteomes" id="UP000249619">
    <property type="component" value="Unassembled WGS sequence"/>
</dbReference>
<evidence type="ECO:0000256" key="3">
    <source>
        <dbReference type="ARBA" id="ARBA00022827"/>
    </source>
</evidence>
<dbReference type="EMBL" id="QGDH01000225">
    <property type="protein sequence ID" value="RAR02196.1"/>
    <property type="molecule type" value="Genomic_DNA"/>
</dbReference>
<gene>
    <name evidence="6" type="ORF">DDE83_008647</name>
</gene>
<dbReference type="GO" id="GO:0004497">
    <property type="term" value="F:monooxygenase activity"/>
    <property type="evidence" value="ECO:0007669"/>
    <property type="project" value="InterPro"/>
</dbReference>
<dbReference type="GO" id="GO:0071949">
    <property type="term" value="F:FAD binding"/>
    <property type="evidence" value="ECO:0007669"/>
    <property type="project" value="InterPro"/>
</dbReference>
<dbReference type="SUPFAM" id="SSF51905">
    <property type="entry name" value="FAD/NAD(P)-binding domain"/>
    <property type="match status" value="1"/>
</dbReference>
<dbReference type="InterPro" id="IPR050562">
    <property type="entry name" value="FAD_mOase_fung"/>
</dbReference>
<dbReference type="PANTHER" id="PTHR47356">
    <property type="entry name" value="FAD-DEPENDENT MONOOXYGENASE ASQG-RELATED"/>
    <property type="match status" value="1"/>
</dbReference>
<proteinExistence type="inferred from homology"/>
<keyword evidence="2" id="KW-0285">Flavoprotein</keyword>
<dbReference type="InterPro" id="IPR036188">
    <property type="entry name" value="FAD/NAD-bd_sf"/>
</dbReference>
<dbReference type="STRING" id="183478.A0A364MSL3"/>
<feature type="domain" description="FAD-binding" evidence="5">
    <location>
        <begin position="73"/>
        <end position="126"/>
    </location>
</feature>
<dbReference type="PANTHER" id="PTHR47356:SF2">
    <property type="entry name" value="FAD-BINDING DOMAIN-CONTAINING PROTEIN-RELATED"/>
    <property type="match status" value="1"/>
</dbReference>
<dbReference type="Pfam" id="PF01494">
    <property type="entry name" value="FAD_binding_3"/>
    <property type="match status" value="1"/>
</dbReference>
<protein>
    <submittedName>
        <fullName evidence="6">Fad binding domain-containing protein</fullName>
    </submittedName>
</protein>
<comment type="caution">
    <text evidence="6">The sequence shown here is derived from an EMBL/GenBank/DDBJ whole genome shotgun (WGS) entry which is preliminary data.</text>
</comment>
<reference evidence="7" key="1">
    <citation type="submission" date="2018-05" db="EMBL/GenBank/DDBJ databases">
        <title>Draft genome sequence of Stemphylium lycopersici strain CIDEFI 213.</title>
        <authorList>
            <person name="Medina R."/>
            <person name="Franco M.E.E."/>
            <person name="Lucentini C.G."/>
            <person name="Saparrat M.C.N."/>
            <person name="Balatti P.A."/>
        </authorList>
    </citation>
    <scope>NUCLEOTIDE SEQUENCE [LARGE SCALE GENOMIC DNA]</scope>
    <source>
        <strain evidence="7">CIDEFI 213</strain>
    </source>
</reference>
<evidence type="ECO:0000259" key="5">
    <source>
        <dbReference type="Pfam" id="PF01494"/>
    </source>
</evidence>
<organism evidence="6 7">
    <name type="scientific">Stemphylium lycopersici</name>
    <name type="common">Tomato gray leaf spot disease fungus</name>
    <name type="synonym">Thyrospora lycopersici</name>
    <dbReference type="NCBI Taxonomy" id="183478"/>
    <lineage>
        <taxon>Eukaryota</taxon>
        <taxon>Fungi</taxon>
        <taxon>Dikarya</taxon>
        <taxon>Ascomycota</taxon>
        <taxon>Pezizomycotina</taxon>
        <taxon>Dothideomycetes</taxon>
        <taxon>Pleosporomycetidae</taxon>
        <taxon>Pleosporales</taxon>
        <taxon>Pleosporineae</taxon>
        <taxon>Pleosporaceae</taxon>
        <taxon>Stemphylium</taxon>
    </lineage>
</organism>
<comment type="similarity">
    <text evidence="1">Belongs to the paxM FAD-dependent monooxygenase family.</text>
</comment>
<accession>A0A364MSL3</accession>
<keyword evidence="7" id="KW-1185">Reference proteome</keyword>
<dbReference type="Gene3D" id="3.50.50.60">
    <property type="entry name" value="FAD/NAD(P)-binding domain"/>
    <property type="match status" value="1"/>
</dbReference>
<evidence type="ECO:0000256" key="4">
    <source>
        <dbReference type="ARBA" id="ARBA00023002"/>
    </source>
</evidence>
<keyword evidence="4" id="KW-0560">Oxidoreductase</keyword>
<dbReference type="InterPro" id="IPR002938">
    <property type="entry name" value="FAD-bd"/>
</dbReference>
<evidence type="ECO:0000256" key="1">
    <source>
        <dbReference type="ARBA" id="ARBA00007992"/>
    </source>
</evidence>
<sequence length="315" mass="35639">MTWVHNKLFSWLIMTQPDYTYFFVHWKLQRPIHWPNKAKWSEEEAEKAAASVADHPVSDTMVFGELWRNRIRGHLIGLQEGVFNHWHHGRIALVGDAVHKVTPNFALGANCALESAVVLVNKLVGLNRTISENNRPDAGTITKLFNEYQAERKPRMIEAFEASHLMTRLQAYDGLINHFTMRVMVPLLGQSTFADKLAELVSGAPKFDFLPVKYPSVATTYQWKDEIQAEVARVSGQSRQEAMVFSGGQVPGSVPNHPRVTFWTLQVVAFLTLLWMFIVRSAPEQPLPLDQIQQLGLPSLEVNASQRHVLAGIQP</sequence>
<evidence type="ECO:0000256" key="2">
    <source>
        <dbReference type="ARBA" id="ARBA00022630"/>
    </source>
</evidence>
<name>A0A364MSL3_STELY</name>
<evidence type="ECO:0000313" key="6">
    <source>
        <dbReference type="EMBL" id="RAR02196.1"/>
    </source>
</evidence>
<keyword evidence="3" id="KW-0274">FAD</keyword>